<comment type="similarity">
    <text evidence="2 5">Belongs to the trans-sulfuration enzymes family.</text>
</comment>
<sequence length="385" mass="41706">MGPKSGFSTKAVHAGQEPDLATGAVMTPIYQTSTYAQEALGHHKGFEYARTHNLTRFALERNLAALEGGKHGFSFGSGLAATNALMQVLSAGDHVVCGNNTYGGTYRLFEKVWKRHGLAFTFVDCTDPAGVEAAFTPRTRLVWLETPTNPLMQLADIRDVVERAHKKNIIVVVDNTFMTPYFQRPLELGADIVMHSVTKYLNGHSDMVGGALVTSDDGLAEQIRFLQNAAGAVPGPMDCFLCLRGTKTLAVRMKQHEANARELAAVLEKHPRVSRVFYPGLASHPQHELAKRQASGFGGMISFIPGDGSLAAGEQVFNRFQLFTRAESLGGVESLVCHPASMTHASVPRESRLAMGFADGLLRLSVGIEDLADLRADLEQALQSV</sequence>
<evidence type="ECO:0000256" key="5">
    <source>
        <dbReference type="RuleBase" id="RU362118"/>
    </source>
</evidence>
<dbReference type="Proteomes" id="UP000696931">
    <property type="component" value="Unassembled WGS sequence"/>
</dbReference>
<evidence type="ECO:0000256" key="1">
    <source>
        <dbReference type="ARBA" id="ARBA00001933"/>
    </source>
</evidence>
<dbReference type="GO" id="GO:0003962">
    <property type="term" value="F:cystathionine gamma-synthase activity"/>
    <property type="evidence" value="ECO:0007669"/>
    <property type="project" value="UniProtKB-EC"/>
</dbReference>
<keyword evidence="6" id="KW-0808">Transferase</keyword>
<protein>
    <submittedName>
        <fullName evidence="6">Cystathionine gamma-synthase</fullName>
        <ecNumber evidence="6">2.5.1.48</ecNumber>
    </submittedName>
</protein>
<dbReference type="CDD" id="cd00614">
    <property type="entry name" value="CGS_like"/>
    <property type="match status" value="1"/>
</dbReference>
<dbReference type="GO" id="GO:0019346">
    <property type="term" value="P:transsulfuration"/>
    <property type="evidence" value="ECO:0007669"/>
    <property type="project" value="InterPro"/>
</dbReference>
<name>A0A933SD93_UNCEI</name>
<dbReference type="EMBL" id="JACRIW010000020">
    <property type="protein sequence ID" value="MBI5168323.1"/>
    <property type="molecule type" value="Genomic_DNA"/>
</dbReference>
<dbReference type="NCBIfam" id="NF005871">
    <property type="entry name" value="PRK07811.1"/>
    <property type="match status" value="1"/>
</dbReference>
<dbReference type="FunFam" id="3.40.640.10:FF:000009">
    <property type="entry name" value="Cystathionine gamma-synthase homolog"/>
    <property type="match status" value="1"/>
</dbReference>
<evidence type="ECO:0000256" key="2">
    <source>
        <dbReference type="ARBA" id="ARBA00009077"/>
    </source>
</evidence>
<accession>A0A933SD93</accession>
<dbReference type="Pfam" id="PF01053">
    <property type="entry name" value="Cys_Met_Meta_PP"/>
    <property type="match status" value="1"/>
</dbReference>
<evidence type="ECO:0000256" key="3">
    <source>
        <dbReference type="ARBA" id="ARBA00022898"/>
    </source>
</evidence>
<reference evidence="6" key="1">
    <citation type="submission" date="2020-07" db="EMBL/GenBank/DDBJ databases">
        <title>Huge and variable diversity of episymbiotic CPR bacteria and DPANN archaea in groundwater ecosystems.</title>
        <authorList>
            <person name="He C.Y."/>
            <person name="Keren R."/>
            <person name="Whittaker M."/>
            <person name="Farag I.F."/>
            <person name="Doudna J."/>
            <person name="Cate J.H.D."/>
            <person name="Banfield J.F."/>
        </authorList>
    </citation>
    <scope>NUCLEOTIDE SEQUENCE</scope>
    <source>
        <strain evidence="6">NC_groundwater_1813_Pr3_B-0.1um_71_17</strain>
    </source>
</reference>
<dbReference type="SUPFAM" id="SSF53383">
    <property type="entry name" value="PLP-dependent transferases"/>
    <property type="match status" value="1"/>
</dbReference>
<dbReference type="InterPro" id="IPR015421">
    <property type="entry name" value="PyrdxlP-dep_Trfase_major"/>
</dbReference>
<dbReference type="PANTHER" id="PTHR11808">
    <property type="entry name" value="TRANS-SULFURATION ENZYME FAMILY MEMBER"/>
    <property type="match status" value="1"/>
</dbReference>
<gene>
    <name evidence="6" type="ORF">HZA61_02425</name>
</gene>
<dbReference type="InterPro" id="IPR015424">
    <property type="entry name" value="PyrdxlP-dep_Trfase"/>
</dbReference>
<comment type="cofactor">
    <cofactor evidence="1 5">
        <name>pyridoxal 5'-phosphate</name>
        <dbReference type="ChEBI" id="CHEBI:597326"/>
    </cofactor>
</comment>
<dbReference type="GO" id="GO:0030170">
    <property type="term" value="F:pyridoxal phosphate binding"/>
    <property type="evidence" value="ECO:0007669"/>
    <property type="project" value="InterPro"/>
</dbReference>
<organism evidence="6 7">
    <name type="scientific">Eiseniibacteriota bacterium</name>
    <dbReference type="NCBI Taxonomy" id="2212470"/>
    <lineage>
        <taxon>Bacteria</taxon>
        <taxon>Candidatus Eiseniibacteriota</taxon>
    </lineage>
</organism>
<dbReference type="PANTHER" id="PTHR11808:SF15">
    <property type="entry name" value="CYSTATHIONINE GAMMA-LYASE"/>
    <property type="match status" value="1"/>
</dbReference>
<feature type="modified residue" description="N6-(pyridoxal phosphate)lysine" evidence="4">
    <location>
        <position position="199"/>
    </location>
</feature>
<comment type="caution">
    <text evidence="6">The sequence shown here is derived from an EMBL/GenBank/DDBJ whole genome shotgun (WGS) entry which is preliminary data.</text>
</comment>
<dbReference type="Gene3D" id="3.90.1150.10">
    <property type="entry name" value="Aspartate Aminotransferase, domain 1"/>
    <property type="match status" value="1"/>
</dbReference>
<dbReference type="GO" id="GO:0005737">
    <property type="term" value="C:cytoplasm"/>
    <property type="evidence" value="ECO:0007669"/>
    <property type="project" value="TreeGrafter"/>
</dbReference>
<dbReference type="FunFam" id="3.90.1150.10:FF:000008">
    <property type="entry name" value="Cystathionine gamma-synthase"/>
    <property type="match status" value="1"/>
</dbReference>
<evidence type="ECO:0000313" key="7">
    <source>
        <dbReference type="Proteomes" id="UP000696931"/>
    </source>
</evidence>
<dbReference type="AlphaFoldDB" id="A0A933SD93"/>
<proteinExistence type="inferred from homology"/>
<dbReference type="InterPro" id="IPR015422">
    <property type="entry name" value="PyrdxlP-dep_Trfase_small"/>
</dbReference>
<evidence type="ECO:0000256" key="4">
    <source>
        <dbReference type="PIRSR" id="PIRSR001434-2"/>
    </source>
</evidence>
<dbReference type="Gene3D" id="3.40.640.10">
    <property type="entry name" value="Type I PLP-dependent aspartate aminotransferase-like (Major domain)"/>
    <property type="match status" value="1"/>
</dbReference>
<keyword evidence="3 4" id="KW-0663">Pyridoxal phosphate</keyword>
<dbReference type="GO" id="GO:0004123">
    <property type="term" value="F:cystathionine gamma-lyase activity"/>
    <property type="evidence" value="ECO:0007669"/>
    <property type="project" value="TreeGrafter"/>
</dbReference>
<dbReference type="GO" id="GO:0019343">
    <property type="term" value="P:cysteine biosynthetic process via cystathionine"/>
    <property type="evidence" value="ECO:0007669"/>
    <property type="project" value="TreeGrafter"/>
</dbReference>
<dbReference type="EC" id="2.5.1.48" evidence="6"/>
<evidence type="ECO:0000313" key="6">
    <source>
        <dbReference type="EMBL" id="MBI5168323.1"/>
    </source>
</evidence>
<dbReference type="PIRSF" id="PIRSF001434">
    <property type="entry name" value="CGS"/>
    <property type="match status" value="1"/>
</dbReference>
<dbReference type="InterPro" id="IPR000277">
    <property type="entry name" value="Cys/Met-Metab_PyrdxlP-dep_enz"/>
</dbReference>